<dbReference type="GO" id="GO:0004519">
    <property type="term" value="F:endonuclease activity"/>
    <property type="evidence" value="ECO:0007669"/>
    <property type="project" value="UniProtKB-KW"/>
</dbReference>
<keyword evidence="2" id="KW-0378">Hydrolase</keyword>
<dbReference type="Pfam" id="PF05685">
    <property type="entry name" value="Uma2"/>
    <property type="match status" value="1"/>
</dbReference>
<comment type="caution">
    <text evidence="2">The sequence shown here is derived from an EMBL/GenBank/DDBJ whole genome shotgun (WGS) entry which is preliminary data.</text>
</comment>
<evidence type="ECO:0000313" key="2">
    <source>
        <dbReference type="EMBL" id="MFE4107254.1"/>
    </source>
</evidence>
<sequence length="217" mass="24534">MVTLQLRQIQISPGQRLDLQDVSWSEFEAILQELGEARNIRIAYSDGKLSIMSPLPEHEKAKVLIGDLVKILLEELNRDCESFGSTTFKRQDMAKGVEPDDSFYIQNYARMIGKGRVDLTIDPPPDLAIEVDLTSKTQTEAYAALGVPELWRYDNGRLQVEVLRQGQYVEMAESPTFLGWPIAAMVTDFVARSGVVGRSQAVREFRVWVRRFLAGAR</sequence>
<reference evidence="2 3" key="1">
    <citation type="submission" date="2024-10" db="EMBL/GenBank/DDBJ databases">
        <authorList>
            <person name="Ratan Roy A."/>
            <person name="Morales Sandoval P.H."/>
            <person name="De Los Santos Villalobos S."/>
            <person name="Chakraborty S."/>
            <person name="Mukherjee J."/>
        </authorList>
    </citation>
    <scope>NUCLEOTIDE SEQUENCE [LARGE SCALE GENOMIC DNA]</scope>
    <source>
        <strain evidence="2 3">S1</strain>
    </source>
</reference>
<dbReference type="Gene3D" id="3.90.1570.10">
    <property type="entry name" value="tt1808, chain A"/>
    <property type="match status" value="1"/>
</dbReference>
<protein>
    <submittedName>
        <fullName evidence="2">Uma2 family endonuclease</fullName>
    </submittedName>
</protein>
<dbReference type="EMBL" id="JBHZOL010000084">
    <property type="protein sequence ID" value="MFE4107254.1"/>
    <property type="molecule type" value="Genomic_DNA"/>
</dbReference>
<dbReference type="PANTHER" id="PTHR47152">
    <property type="entry name" value="SLR2084 PROTEIN-RELATED"/>
    <property type="match status" value="1"/>
</dbReference>
<name>A0ABW6IGC4_9CYAN</name>
<dbReference type="InterPro" id="IPR011335">
    <property type="entry name" value="Restrct_endonuc-II-like"/>
</dbReference>
<dbReference type="RefSeq" id="WP_377965791.1">
    <property type="nucleotide sequence ID" value="NZ_JBHZOL010000084.1"/>
</dbReference>
<evidence type="ECO:0000259" key="1">
    <source>
        <dbReference type="Pfam" id="PF05685"/>
    </source>
</evidence>
<keyword evidence="2" id="KW-0540">Nuclease</keyword>
<dbReference type="SUPFAM" id="SSF52980">
    <property type="entry name" value="Restriction endonuclease-like"/>
    <property type="match status" value="1"/>
</dbReference>
<proteinExistence type="predicted"/>
<evidence type="ECO:0000313" key="3">
    <source>
        <dbReference type="Proteomes" id="UP001600165"/>
    </source>
</evidence>
<feature type="domain" description="Putative restriction endonuclease" evidence="1">
    <location>
        <begin position="24"/>
        <end position="170"/>
    </location>
</feature>
<dbReference type="Proteomes" id="UP001600165">
    <property type="component" value="Unassembled WGS sequence"/>
</dbReference>
<keyword evidence="3" id="KW-1185">Reference proteome</keyword>
<dbReference type="CDD" id="cd06260">
    <property type="entry name" value="DUF820-like"/>
    <property type="match status" value="1"/>
</dbReference>
<dbReference type="InterPro" id="IPR008538">
    <property type="entry name" value="Uma2"/>
</dbReference>
<gene>
    <name evidence="2" type="ORF">ACFVKH_13240</name>
</gene>
<organism evidence="2 3">
    <name type="scientific">Almyronema epifaneia S1</name>
    <dbReference type="NCBI Taxonomy" id="2991925"/>
    <lineage>
        <taxon>Bacteria</taxon>
        <taxon>Bacillati</taxon>
        <taxon>Cyanobacteriota</taxon>
        <taxon>Cyanophyceae</taxon>
        <taxon>Nodosilineales</taxon>
        <taxon>Nodosilineaceae</taxon>
        <taxon>Almyronema</taxon>
        <taxon>Almyronema epifaneia</taxon>
    </lineage>
</organism>
<dbReference type="PANTHER" id="PTHR47152:SF1">
    <property type="entry name" value="SLL1186 PROTEIN"/>
    <property type="match status" value="1"/>
</dbReference>
<accession>A0ABW6IGC4</accession>
<keyword evidence="2" id="KW-0255">Endonuclease</keyword>
<dbReference type="InterPro" id="IPR012296">
    <property type="entry name" value="Nuclease_put_TT1808"/>
</dbReference>